<keyword evidence="2" id="KW-0808">Transferase</keyword>
<reference evidence="2 3" key="1">
    <citation type="submission" date="2017-07" db="EMBL/GenBank/DDBJ databases">
        <title>Virgibacillus sp. LM2416.</title>
        <authorList>
            <person name="Tak E.J."/>
            <person name="Bae J.-W."/>
        </authorList>
    </citation>
    <scope>NUCLEOTIDE SEQUENCE [LARGE SCALE GENOMIC DNA]</scope>
    <source>
        <strain evidence="2 3">LM2416</strain>
    </source>
</reference>
<dbReference type="GO" id="GO:0016740">
    <property type="term" value="F:transferase activity"/>
    <property type="evidence" value="ECO:0007669"/>
    <property type="project" value="UniProtKB-KW"/>
</dbReference>
<protein>
    <submittedName>
        <fullName evidence="2">Aminoglycoside phosphotransferase</fullName>
    </submittedName>
</protein>
<feature type="domain" description="Aminoglycoside phosphotransferase" evidence="1">
    <location>
        <begin position="22"/>
        <end position="243"/>
    </location>
</feature>
<dbReference type="AlphaFoldDB" id="A0A220TZF4"/>
<dbReference type="PANTHER" id="PTHR21310">
    <property type="entry name" value="AMINOGLYCOSIDE PHOSPHOTRANSFERASE-RELATED-RELATED"/>
    <property type="match status" value="1"/>
</dbReference>
<dbReference type="SUPFAM" id="SSF56112">
    <property type="entry name" value="Protein kinase-like (PK-like)"/>
    <property type="match status" value="1"/>
</dbReference>
<proteinExistence type="predicted"/>
<evidence type="ECO:0000313" key="2">
    <source>
        <dbReference type="EMBL" id="ASK61013.1"/>
    </source>
</evidence>
<dbReference type="Pfam" id="PF01636">
    <property type="entry name" value="APH"/>
    <property type="match status" value="1"/>
</dbReference>
<keyword evidence="3" id="KW-1185">Reference proteome</keyword>
<dbReference type="RefSeq" id="WP_089060290.1">
    <property type="nucleotide sequence ID" value="NZ_CP022315.1"/>
</dbReference>
<name>A0A220TZF4_9BACI</name>
<sequence length="291" mass="33427">MFISYADRIKQVYPELMINDIQLNEIGQNNDVLIVDHAIVFHFPKYTQGVEQLREETVILEHINKYVTLPIPVPIYQSFDVFEVSKVFTGYKLIPGTPLWRNDFEKITDDQQVEKIAAQLVEFLIELHGISIEEVKKILPKQTFNLQLKFVDLYKKIQGKLYPYMREEARKDVTALFGDFFSQVNDFTFKPLLIHGDFGASNILYDSCKREITGIIDFGGSELGDPAYDFAGILASYGEAFFKKCISLYPNGTEIAKRTYFYKGTFALQEALHGIENGDKDAFESGMKDYL</sequence>
<organism evidence="2 3">
    <name type="scientific">Virgibacillus phasianinus</name>
    <dbReference type="NCBI Taxonomy" id="2017483"/>
    <lineage>
        <taxon>Bacteria</taxon>
        <taxon>Bacillati</taxon>
        <taxon>Bacillota</taxon>
        <taxon>Bacilli</taxon>
        <taxon>Bacillales</taxon>
        <taxon>Bacillaceae</taxon>
        <taxon>Virgibacillus</taxon>
    </lineage>
</organism>
<gene>
    <name evidence="2" type="ORF">CFK37_01690</name>
</gene>
<dbReference type="InterPro" id="IPR002575">
    <property type="entry name" value="Aminoglycoside_PTrfase"/>
</dbReference>
<dbReference type="Proteomes" id="UP000198312">
    <property type="component" value="Chromosome"/>
</dbReference>
<dbReference type="OrthoDB" id="3806873at2"/>
<evidence type="ECO:0000313" key="3">
    <source>
        <dbReference type="Proteomes" id="UP000198312"/>
    </source>
</evidence>
<dbReference type="Gene3D" id="3.30.200.20">
    <property type="entry name" value="Phosphorylase Kinase, domain 1"/>
    <property type="match status" value="1"/>
</dbReference>
<dbReference type="Gene3D" id="3.90.1200.10">
    <property type="match status" value="1"/>
</dbReference>
<dbReference type="EMBL" id="CP022315">
    <property type="protein sequence ID" value="ASK61013.1"/>
    <property type="molecule type" value="Genomic_DNA"/>
</dbReference>
<dbReference type="InterPro" id="IPR051678">
    <property type="entry name" value="AGP_Transferase"/>
</dbReference>
<dbReference type="PANTHER" id="PTHR21310:SF42">
    <property type="entry name" value="BIFUNCTIONAL AAC_APH"/>
    <property type="match status" value="1"/>
</dbReference>
<evidence type="ECO:0000259" key="1">
    <source>
        <dbReference type="Pfam" id="PF01636"/>
    </source>
</evidence>
<accession>A0A220TZF4</accession>
<dbReference type="InterPro" id="IPR011009">
    <property type="entry name" value="Kinase-like_dom_sf"/>
</dbReference>
<dbReference type="KEGG" id="vil:CFK37_01690"/>